<sequence length="97" mass="11042">MCHCPYCLRRRVHGVPENISGLEFASDEPSAPRGSARLQQIERIERVTHSIEWRGAQRAWGVAPENSLKARAMVFETWFSEKANVTSQGHYNGPFED</sequence>
<dbReference type="AlphaFoldDB" id="A0A642VDV2"/>
<dbReference type="Proteomes" id="UP000761534">
    <property type="component" value="Unassembled WGS sequence"/>
</dbReference>
<keyword evidence="2" id="KW-1185">Reference proteome</keyword>
<name>A0A642VDV2_9ASCO</name>
<accession>A0A642VDV2</accession>
<organism evidence="1 2">
    <name type="scientific">Trichomonascus ciferrii</name>
    <dbReference type="NCBI Taxonomy" id="44093"/>
    <lineage>
        <taxon>Eukaryota</taxon>
        <taxon>Fungi</taxon>
        <taxon>Dikarya</taxon>
        <taxon>Ascomycota</taxon>
        <taxon>Saccharomycotina</taxon>
        <taxon>Dipodascomycetes</taxon>
        <taxon>Dipodascales</taxon>
        <taxon>Trichomonascaceae</taxon>
        <taxon>Trichomonascus</taxon>
        <taxon>Trichomonascus ciferrii complex</taxon>
    </lineage>
</organism>
<gene>
    <name evidence="1" type="ORF">TRICI_000249</name>
</gene>
<evidence type="ECO:0000313" key="2">
    <source>
        <dbReference type="Proteomes" id="UP000761534"/>
    </source>
</evidence>
<reference evidence="1" key="1">
    <citation type="journal article" date="2019" name="G3 (Bethesda)">
        <title>Genome Assemblies of Two Rare Opportunistic Yeast Pathogens: Diutina rugosa (syn. Candida rugosa) and Trichomonascus ciferrii (syn. Candida ciferrii).</title>
        <authorList>
            <person name="Mixao V."/>
            <person name="Saus E."/>
            <person name="Hansen A.P."/>
            <person name="Lass-Florl C."/>
            <person name="Gabaldon T."/>
        </authorList>
    </citation>
    <scope>NUCLEOTIDE SEQUENCE</scope>
    <source>
        <strain evidence="1">CBS 4856</strain>
    </source>
</reference>
<dbReference type="EMBL" id="SWFS01000026">
    <property type="protein sequence ID" value="KAA8917556.1"/>
    <property type="molecule type" value="Genomic_DNA"/>
</dbReference>
<dbReference type="VEuPathDB" id="FungiDB:TRICI_000249"/>
<comment type="caution">
    <text evidence="1">The sequence shown here is derived from an EMBL/GenBank/DDBJ whole genome shotgun (WGS) entry which is preliminary data.</text>
</comment>
<protein>
    <submittedName>
        <fullName evidence="1">Uncharacterized protein</fullName>
    </submittedName>
</protein>
<proteinExistence type="predicted"/>
<evidence type="ECO:0000313" key="1">
    <source>
        <dbReference type="EMBL" id="KAA8917556.1"/>
    </source>
</evidence>